<reference evidence="1 2" key="1">
    <citation type="journal article" date="2022" name="BMC Genomics">
        <title>Comparative genome analysis of mycobacteria focusing on tRNA and non-coding RNA.</title>
        <authorList>
            <person name="Behra P.R.K."/>
            <person name="Pettersson B.M.F."/>
            <person name="Ramesh M."/>
            <person name="Das S."/>
            <person name="Dasgupta S."/>
            <person name="Kirsebom L.A."/>
        </authorList>
    </citation>
    <scope>NUCLEOTIDE SEQUENCE [LARGE SCALE GENOMIC DNA]</scope>
    <source>
        <strain evidence="1 2">DSM 44078</strain>
    </source>
</reference>
<evidence type="ECO:0000313" key="2">
    <source>
        <dbReference type="Proteomes" id="UP001526201"/>
    </source>
</evidence>
<evidence type="ECO:0000313" key="1">
    <source>
        <dbReference type="EMBL" id="MCV7225170.1"/>
    </source>
</evidence>
<keyword evidence="2" id="KW-1185">Reference proteome</keyword>
<proteinExistence type="predicted"/>
<evidence type="ECO:0008006" key="3">
    <source>
        <dbReference type="Google" id="ProtNLM"/>
    </source>
</evidence>
<dbReference type="EMBL" id="JACKTY010000012">
    <property type="protein sequence ID" value="MCV7225170.1"/>
    <property type="molecule type" value="Genomic_DNA"/>
</dbReference>
<gene>
    <name evidence="1" type="ORF">H7J73_03860</name>
</gene>
<accession>A0ABT3C6T9</accession>
<protein>
    <recommendedName>
        <fullName evidence="3">TetR family transcriptional regulator</fullName>
    </recommendedName>
</protein>
<sequence length="47" mass="5168">MVERELARMLLATGSVAVARYLHWIVDGNSEAQVSIDMSWPAAPLVL</sequence>
<name>A0ABT3C6T9_9MYCO</name>
<dbReference type="Proteomes" id="UP001526201">
    <property type="component" value="Unassembled WGS sequence"/>
</dbReference>
<organism evidence="1 2">
    <name type="scientific">Mycolicibacterium komossense</name>
    <dbReference type="NCBI Taxonomy" id="1779"/>
    <lineage>
        <taxon>Bacteria</taxon>
        <taxon>Bacillati</taxon>
        <taxon>Actinomycetota</taxon>
        <taxon>Actinomycetes</taxon>
        <taxon>Mycobacteriales</taxon>
        <taxon>Mycobacteriaceae</taxon>
        <taxon>Mycolicibacterium</taxon>
    </lineage>
</organism>
<comment type="caution">
    <text evidence="1">The sequence shown here is derived from an EMBL/GenBank/DDBJ whole genome shotgun (WGS) entry which is preliminary data.</text>
</comment>
<dbReference type="RefSeq" id="WP_264065908.1">
    <property type="nucleotide sequence ID" value="NZ_JACKTY010000012.1"/>
</dbReference>